<dbReference type="InterPro" id="IPR023631">
    <property type="entry name" value="Amidase_dom"/>
</dbReference>
<dbReference type="SUPFAM" id="SSF75304">
    <property type="entry name" value="Amidase signature (AS) enzymes"/>
    <property type="match status" value="1"/>
</dbReference>
<gene>
    <name evidence="3" type="ORF">PGQ11_002285</name>
</gene>
<dbReference type="EMBL" id="JAPCWZ010000002">
    <property type="protein sequence ID" value="KAK8877339.1"/>
    <property type="molecule type" value="Genomic_DNA"/>
</dbReference>
<sequence length="612" mass="65333">MSKPHSSALEGQTFTQYPRWKFRALFIIATATYLLIIAGCPLTEAFWQAASLITESPRMLAINFGFVLALSAIVGAGQAPFAASPSTAIGGTPFPPLIEATLEDLVSGLGSGLFTSVDLVNAYSARIMEVNGTLRMVTELNPDALSIAAESDRLRADGTVLGPLHGIPILLKNNIATMDDMDNTAGSYALAGAKVPRDSTMAAKLRKAGAVLLGKTNLSQWANYRSFNTSNGWSAWGGQTEGAYYPGQDPSGSSSGSGVASSLGLALASLGTETDGSIVSPAEVNNLVGIKPTVGLTSRYLVVPISEHQDTIGPMARTVKDAAYILSAIAGPDPNDNYTSAFPFNAVPDYVGACDYAGLKGKRLGVPRNMFDRYGNIEKYSPIFAAFDKSLDVFRVAGAEVVDNLRLEGADVLANSNFEGVVLMADFVTDVANYFSELTVNPHNITSLAELQKFTQGTPMEDWPERDTGIWQSALDLGFDNTSPEFWSNYTADLYYGGLLGITGAIKNMSLDALIMPTAFSSNLPAIIGAPIVTVPLGRYPDNTTVVPDGFGHLNATGPNLPFGIAFLGEHFSEERLISLAYAFEQRTKVRNTIKPYIEPKTELVDIVNKRV</sequence>
<feature type="transmembrane region" description="Helical" evidence="1">
    <location>
        <begin position="24"/>
        <end position="47"/>
    </location>
</feature>
<protein>
    <submittedName>
        <fullName evidence="3">Glutamyl-trna amidotransferase subunit a protein</fullName>
    </submittedName>
</protein>
<dbReference type="Pfam" id="PF01425">
    <property type="entry name" value="Amidase"/>
    <property type="match status" value="1"/>
</dbReference>
<keyword evidence="1" id="KW-0472">Membrane</keyword>
<evidence type="ECO:0000256" key="1">
    <source>
        <dbReference type="SAM" id="Phobius"/>
    </source>
</evidence>
<feature type="transmembrane region" description="Helical" evidence="1">
    <location>
        <begin position="59"/>
        <end position="77"/>
    </location>
</feature>
<dbReference type="Gene3D" id="3.90.1300.10">
    <property type="entry name" value="Amidase signature (AS) domain"/>
    <property type="match status" value="1"/>
</dbReference>
<evidence type="ECO:0000313" key="3">
    <source>
        <dbReference type="EMBL" id="KAK8877339.1"/>
    </source>
</evidence>
<feature type="domain" description="Amidase" evidence="2">
    <location>
        <begin position="118"/>
        <end position="577"/>
    </location>
</feature>
<evidence type="ECO:0000259" key="2">
    <source>
        <dbReference type="Pfam" id="PF01425"/>
    </source>
</evidence>
<reference evidence="3 4" key="1">
    <citation type="journal article" date="2024" name="IMA Fungus">
        <title>Apiospora arundinis, a panoply of carbohydrate-active enzymes and secondary metabolites.</title>
        <authorList>
            <person name="Sorensen T."/>
            <person name="Petersen C."/>
            <person name="Muurmann A.T."/>
            <person name="Christiansen J.V."/>
            <person name="Brundto M.L."/>
            <person name="Overgaard C.K."/>
            <person name="Boysen A.T."/>
            <person name="Wollenberg R.D."/>
            <person name="Larsen T.O."/>
            <person name="Sorensen J.L."/>
            <person name="Nielsen K.L."/>
            <person name="Sondergaard T.E."/>
        </authorList>
    </citation>
    <scope>NUCLEOTIDE SEQUENCE [LARGE SCALE GENOMIC DNA]</scope>
    <source>
        <strain evidence="3 4">AAU 773</strain>
    </source>
</reference>
<organism evidence="3 4">
    <name type="scientific">Apiospora arundinis</name>
    <dbReference type="NCBI Taxonomy" id="335852"/>
    <lineage>
        <taxon>Eukaryota</taxon>
        <taxon>Fungi</taxon>
        <taxon>Dikarya</taxon>
        <taxon>Ascomycota</taxon>
        <taxon>Pezizomycotina</taxon>
        <taxon>Sordariomycetes</taxon>
        <taxon>Xylariomycetidae</taxon>
        <taxon>Amphisphaeriales</taxon>
        <taxon>Apiosporaceae</taxon>
        <taxon>Apiospora</taxon>
    </lineage>
</organism>
<proteinExistence type="predicted"/>
<dbReference type="Proteomes" id="UP001390339">
    <property type="component" value="Unassembled WGS sequence"/>
</dbReference>
<keyword evidence="1" id="KW-0812">Transmembrane</keyword>
<dbReference type="PANTHER" id="PTHR42678">
    <property type="entry name" value="AMIDASE"/>
    <property type="match status" value="1"/>
</dbReference>
<dbReference type="PANTHER" id="PTHR42678:SF34">
    <property type="entry name" value="OS04G0183300 PROTEIN"/>
    <property type="match status" value="1"/>
</dbReference>
<accession>A0ABR2JHP0</accession>
<keyword evidence="1" id="KW-1133">Transmembrane helix</keyword>
<dbReference type="InterPro" id="IPR036928">
    <property type="entry name" value="AS_sf"/>
</dbReference>
<evidence type="ECO:0000313" key="4">
    <source>
        <dbReference type="Proteomes" id="UP001390339"/>
    </source>
</evidence>
<name>A0ABR2JHP0_9PEZI</name>
<comment type="caution">
    <text evidence="3">The sequence shown here is derived from an EMBL/GenBank/DDBJ whole genome shotgun (WGS) entry which is preliminary data.</text>
</comment>
<keyword evidence="4" id="KW-1185">Reference proteome</keyword>